<evidence type="ECO:0000313" key="3">
    <source>
        <dbReference type="EMBL" id="CAG8613938.1"/>
    </source>
</evidence>
<sequence>EGYLHYGTLLDGCKLIIDRALSPSNGDVFRSTESADESEHKEIGATSNNDSKVAWGKILWVLIRFDCERTNTLIKELLKKAKFIREVDDFENWSVLSHAISLGRGDIVRSLLFYYCERATSVNEKLVEPNFENNLRIVVPKFGRLCEKHPDIALELVKKISYFKSKEPVVRSNNKLEGFAYSEREKSYINEHRNGDGYYYPYHKCLVPLPYFTRYQEPPESLFGFLNVCEWLDYLSPFASAVLYGKYHMFGEPAMEAIINFKWRKFARKRYVIFIGLYSLYLASFMAAVTLDSGRVHQGNVIKHLISLFSVIVLVLGFIFIAIEIMQLIAYRKHYFGMYNFIDLGSTILPMIYAVGVFFGSSWRLKYVGISMFFVYVDFILRLRVFKEFGIPIFIMIEIFKSVRGPILIIAMMVVAYTHIYWLLFSYVDVTDLVGNSTVTNDFSTPERTLVSAFFFVTGNFGSLSDAFGNPTVAFLAIVFSFITAVVLLNILIALMSDVVGNAKVVGKHVWLKQKAEFICELEMCMLTRKQRQGHDFFPNLIYYYAKDDSIQKYMKKQKGKKRKLTSSKTT</sequence>
<dbReference type="PANTHER" id="PTHR10582">
    <property type="entry name" value="TRANSIENT RECEPTOR POTENTIAL ION CHANNEL PROTEIN"/>
    <property type="match status" value="1"/>
</dbReference>
<dbReference type="AlphaFoldDB" id="A0A9N9CTP0"/>
<dbReference type="OrthoDB" id="2377581at2759"/>
<feature type="transmembrane region" description="Helical" evidence="2">
    <location>
        <begin position="271"/>
        <end position="289"/>
    </location>
</feature>
<feature type="transmembrane region" description="Helical" evidence="2">
    <location>
        <begin position="335"/>
        <end position="359"/>
    </location>
</feature>
<dbReference type="GO" id="GO:0005216">
    <property type="term" value="F:monoatomic ion channel activity"/>
    <property type="evidence" value="ECO:0007669"/>
    <property type="project" value="InterPro"/>
</dbReference>
<dbReference type="EMBL" id="CAJVPJ010002138">
    <property type="protein sequence ID" value="CAG8613938.1"/>
    <property type="molecule type" value="Genomic_DNA"/>
</dbReference>
<organism evidence="3 4">
    <name type="scientific">Paraglomus occultum</name>
    <dbReference type="NCBI Taxonomy" id="144539"/>
    <lineage>
        <taxon>Eukaryota</taxon>
        <taxon>Fungi</taxon>
        <taxon>Fungi incertae sedis</taxon>
        <taxon>Mucoromycota</taxon>
        <taxon>Glomeromycotina</taxon>
        <taxon>Glomeromycetes</taxon>
        <taxon>Paraglomerales</taxon>
        <taxon>Paraglomeraceae</taxon>
        <taxon>Paraglomus</taxon>
    </lineage>
</organism>
<evidence type="ECO:0000313" key="4">
    <source>
        <dbReference type="Proteomes" id="UP000789572"/>
    </source>
</evidence>
<evidence type="ECO:0000256" key="2">
    <source>
        <dbReference type="SAM" id="Phobius"/>
    </source>
</evidence>
<feature type="transmembrane region" description="Helical" evidence="2">
    <location>
        <begin position="407"/>
        <end position="428"/>
    </location>
</feature>
<keyword evidence="2" id="KW-0812">Transmembrane</keyword>
<protein>
    <submittedName>
        <fullName evidence="3">8544_t:CDS:1</fullName>
    </submittedName>
</protein>
<feature type="transmembrane region" description="Helical" evidence="2">
    <location>
        <begin position="473"/>
        <end position="495"/>
    </location>
</feature>
<dbReference type="GO" id="GO:0005886">
    <property type="term" value="C:plasma membrane"/>
    <property type="evidence" value="ECO:0007669"/>
    <property type="project" value="TreeGrafter"/>
</dbReference>
<proteinExistence type="predicted"/>
<evidence type="ECO:0000256" key="1">
    <source>
        <dbReference type="ARBA" id="ARBA00022737"/>
    </source>
</evidence>
<gene>
    <name evidence="3" type="ORF">POCULU_LOCUS8087</name>
</gene>
<keyword evidence="4" id="KW-1185">Reference proteome</keyword>
<name>A0A9N9CTP0_9GLOM</name>
<dbReference type="Proteomes" id="UP000789572">
    <property type="component" value="Unassembled WGS sequence"/>
</dbReference>
<feature type="non-terminal residue" evidence="3">
    <location>
        <position position="1"/>
    </location>
</feature>
<accession>A0A9N9CTP0</accession>
<keyword evidence="1" id="KW-0677">Repeat</keyword>
<dbReference type="PANTHER" id="PTHR10582:SF2">
    <property type="entry name" value="INACTIVE"/>
    <property type="match status" value="1"/>
</dbReference>
<reference evidence="3" key="1">
    <citation type="submission" date="2021-06" db="EMBL/GenBank/DDBJ databases">
        <authorList>
            <person name="Kallberg Y."/>
            <person name="Tangrot J."/>
            <person name="Rosling A."/>
        </authorList>
    </citation>
    <scope>NUCLEOTIDE SEQUENCE</scope>
    <source>
        <strain evidence="3">IA702</strain>
    </source>
</reference>
<dbReference type="InterPro" id="IPR024862">
    <property type="entry name" value="TRPV"/>
</dbReference>
<feature type="transmembrane region" description="Helical" evidence="2">
    <location>
        <begin position="365"/>
        <end position="386"/>
    </location>
</feature>
<keyword evidence="2" id="KW-1133">Transmembrane helix</keyword>
<dbReference type="GO" id="GO:0098703">
    <property type="term" value="P:calcium ion import across plasma membrane"/>
    <property type="evidence" value="ECO:0007669"/>
    <property type="project" value="TreeGrafter"/>
</dbReference>
<comment type="caution">
    <text evidence="3">The sequence shown here is derived from an EMBL/GenBank/DDBJ whole genome shotgun (WGS) entry which is preliminary data.</text>
</comment>
<feature type="transmembrane region" description="Helical" evidence="2">
    <location>
        <begin position="301"/>
        <end position="323"/>
    </location>
</feature>
<keyword evidence="2" id="KW-0472">Membrane</keyword>